<evidence type="ECO:0000313" key="4">
    <source>
        <dbReference type="Proteomes" id="UP001159405"/>
    </source>
</evidence>
<evidence type="ECO:0000256" key="1">
    <source>
        <dbReference type="ARBA" id="ARBA00022614"/>
    </source>
</evidence>
<dbReference type="InterPro" id="IPR050216">
    <property type="entry name" value="LRR_domain-containing"/>
</dbReference>
<dbReference type="SMART" id="SM00369">
    <property type="entry name" value="LRR_TYP"/>
    <property type="match status" value="3"/>
</dbReference>
<accession>A0ABN8S8P6</accession>
<dbReference type="PANTHER" id="PTHR48051:SF54">
    <property type="entry name" value="LEUCINE-RICH REPEAT-CONTAINING PROTEIN"/>
    <property type="match status" value="1"/>
</dbReference>
<dbReference type="InterPro" id="IPR032675">
    <property type="entry name" value="LRR_dom_sf"/>
</dbReference>
<dbReference type="EMBL" id="CALNXK010000521">
    <property type="protein sequence ID" value="CAH3187076.1"/>
    <property type="molecule type" value="Genomic_DNA"/>
</dbReference>
<proteinExistence type="predicted"/>
<reference evidence="3 4" key="1">
    <citation type="submission" date="2022-05" db="EMBL/GenBank/DDBJ databases">
        <authorList>
            <consortium name="Genoscope - CEA"/>
            <person name="William W."/>
        </authorList>
    </citation>
    <scope>NUCLEOTIDE SEQUENCE [LARGE SCALE GENOMIC DNA]</scope>
</reference>
<dbReference type="InterPro" id="IPR025875">
    <property type="entry name" value="Leu-rich_rpt_4"/>
</dbReference>
<keyword evidence="2" id="KW-0677">Repeat</keyword>
<dbReference type="Proteomes" id="UP001159405">
    <property type="component" value="Unassembled WGS sequence"/>
</dbReference>
<sequence>MDFLLQHFRRLFSFLCGNSDDVHPKICLSDADVSSAEEANMILQTHSNPHQVEEFILEAKHTQHSYPTVFTNLQRLSLCGNQLQDIPWSIIYLRQLKELDVSFNALSVLPRIVCYVPTLHVLSFQNNFITYLPTELLNLPSLKTLEAQDNPLVLPPPAIAERGRESILAYLRKRKSRRNMFSDFKPWISPNDNLVTVEVSTLVELCVK</sequence>
<dbReference type="PANTHER" id="PTHR48051">
    <property type="match status" value="1"/>
</dbReference>
<protein>
    <submittedName>
        <fullName evidence="3">Uncharacterized protein</fullName>
    </submittedName>
</protein>
<dbReference type="Gene3D" id="3.80.10.10">
    <property type="entry name" value="Ribonuclease Inhibitor"/>
    <property type="match status" value="1"/>
</dbReference>
<keyword evidence="1" id="KW-0433">Leucine-rich repeat</keyword>
<evidence type="ECO:0000313" key="3">
    <source>
        <dbReference type="EMBL" id="CAH3187076.1"/>
    </source>
</evidence>
<dbReference type="Pfam" id="PF12799">
    <property type="entry name" value="LRR_4"/>
    <property type="match status" value="1"/>
</dbReference>
<name>A0ABN8S8P6_9CNID</name>
<dbReference type="InterPro" id="IPR003591">
    <property type="entry name" value="Leu-rich_rpt_typical-subtyp"/>
</dbReference>
<gene>
    <name evidence="3" type="ORF">PLOB_00036832</name>
</gene>
<comment type="caution">
    <text evidence="3">The sequence shown here is derived from an EMBL/GenBank/DDBJ whole genome shotgun (WGS) entry which is preliminary data.</text>
</comment>
<organism evidence="3 4">
    <name type="scientific">Porites lobata</name>
    <dbReference type="NCBI Taxonomy" id="104759"/>
    <lineage>
        <taxon>Eukaryota</taxon>
        <taxon>Metazoa</taxon>
        <taxon>Cnidaria</taxon>
        <taxon>Anthozoa</taxon>
        <taxon>Hexacorallia</taxon>
        <taxon>Scleractinia</taxon>
        <taxon>Fungiina</taxon>
        <taxon>Poritidae</taxon>
        <taxon>Porites</taxon>
    </lineage>
</organism>
<keyword evidence="4" id="KW-1185">Reference proteome</keyword>
<dbReference type="SUPFAM" id="SSF52058">
    <property type="entry name" value="L domain-like"/>
    <property type="match status" value="1"/>
</dbReference>
<evidence type="ECO:0000256" key="2">
    <source>
        <dbReference type="ARBA" id="ARBA00022737"/>
    </source>
</evidence>